<dbReference type="PANTHER" id="PTHR31234">
    <property type="entry name" value="LATE EMBRYOGENESIS ABUNDANT (LEA) HYDROXYPROLINE-RICH GLYCOPROTEIN FAMILY"/>
    <property type="match status" value="1"/>
</dbReference>
<evidence type="ECO:0000313" key="6">
    <source>
        <dbReference type="Proteomes" id="UP000507222"/>
    </source>
</evidence>
<dbReference type="InterPro" id="IPR044839">
    <property type="entry name" value="NDR1-like"/>
</dbReference>
<name>A0A6J5VDK0_PRUAR</name>
<feature type="transmembrane region" description="Helical" evidence="4">
    <location>
        <begin position="78"/>
        <end position="100"/>
    </location>
</feature>
<dbReference type="GO" id="GO:0098542">
    <property type="term" value="P:defense response to other organism"/>
    <property type="evidence" value="ECO:0007669"/>
    <property type="project" value="InterPro"/>
</dbReference>
<dbReference type="EMBL" id="CAEKDK010000007">
    <property type="protein sequence ID" value="CAB4287060.1"/>
    <property type="molecule type" value="Genomic_DNA"/>
</dbReference>
<feature type="compositionally biased region" description="Pro residues" evidence="3">
    <location>
        <begin position="53"/>
        <end position="65"/>
    </location>
</feature>
<protein>
    <submittedName>
        <fullName evidence="5">Uncharacterized protein</fullName>
    </submittedName>
</protein>
<organism evidence="5 6">
    <name type="scientific">Prunus armeniaca</name>
    <name type="common">Apricot</name>
    <name type="synonym">Armeniaca vulgaris</name>
    <dbReference type="NCBI Taxonomy" id="36596"/>
    <lineage>
        <taxon>Eukaryota</taxon>
        <taxon>Viridiplantae</taxon>
        <taxon>Streptophyta</taxon>
        <taxon>Embryophyta</taxon>
        <taxon>Tracheophyta</taxon>
        <taxon>Spermatophyta</taxon>
        <taxon>Magnoliopsida</taxon>
        <taxon>eudicotyledons</taxon>
        <taxon>Gunneridae</taxon>
        <taxon>Pentapetalae</taxon>
        <taxon>rosids</taxon>
        <taxon>fabids</taxon>
        <taxon>Rosales</taxon>
        <taxon>Rosaceae</taxon>
        <taxon>Amygdaloideae</taxon>
        <taxon>Amygdaleae</taxon>
        <taxon>Prunus</taxon>
    </lineage>
</organism>
<dbReference type="Proteomes" id="UP000507222">
    <property type="component" value="Unassembled WGS sequence"/>
</dbReference>
<sequence>MATSAAGADDGRNKTVTGYPVEPGQFAAGYPAAGAYPYVAPPPPPHTNTYRPMGPPPHYAPQPTGPIAPNRPTLLCRLLIAAVAVFAIMSLVFFIAWLALRPRLPEFRVESASVFPLNATGSELTATWDLTLLANNPNHKLRIYYDSIQASLFYGDDDRIATTSLPPFVLTKRNQTRVGFKLATVGEYVGNSVAKRISDERDRGSVRFGLGVFASVRFRSGVFQSRPRVLRVFCERIDFGFAQKNGTGTLTVFWGFVIVIQTPEPETVGVFPSPLNSTYHSQSHKEKISSIGTVQGFPGEGELGLQGTSK</sequence>
<dbReference type="GO" id="GO:0005886">
    <property type="term" value="C:plasma membrane"/>
    <property type="evidence" value="ECO:0007669"/>
    <property type="project" value="TreeGrafter"/>
</dbReference>
<keyword evidence="4" id="KW-1133">Transmembrane helix</keyword>
<accession>A0A6J5VDK0</accession>
<feature type="region of interest" description="Disordered" evidence="3">
    <location>
        <begin position="46"/>
        <end position="65"/>
    </location>
</feature>
<evidence type="ECO:0000256" key="4">
    <source>
        <dbReference type="SAM" id="Phobius"/>
    </source>
</evidence>
<dbReference type="AlphaFoldDB" id="A0A6J5VDK0"/>
<proteinExistence type="predicted"/>
<dbReference type="PANTHER" id="PTHR31234:SF55">
    <property type="entry name" value="LATE EMBRYOGENESIS ABUNDANT (LEA) HYDROXYPROLINE-RICH GLYCOPROTEIN FAMILY"/>
    <property type="match status" value="1"/>
</dbReference>
<evidence type="ECO:0000256" key="2">
    <source>
        <dbReference type="ARBA" id="ARBA00023136"/>
    </source>
</evidence>
<comment type="subcellular location">
    <subcellularLocation>
        <location evidence="1">Membrane</location>
    </subcellularLocation>
</comment>
<keyword evidence="4" id="KW-0812">Transmembrane</keyword>
<reference evidence="5 6" key="1">
    <citation type="submission" date="2020-05" db="EMBL/GenBank/DDBJ databases">
        <authorList>
            <person name="Campoy J."/>
            <person name="Schneeberger K."/>
            <person name="Spophaly S."/>
        </authorList>
    </citation>
    <scope>NUCLEOTIDE SEQUENCE [LARGE SCALE GENOMIC DNA]</scope>
    <source>
        <strain evidence="5">PruArmRojPasFocal</strain>
    </source>
</reference>
<evidence type="ECO:0000313" key="5">
    <source>
        <dbReference type="EMBL" id="CAB4287060.1"/>
    </source>
</evidence>
<evidence type="ECO:0000256" key="3">
    <source>
        <dbReference type="SAM" id="MobiDB-lite"/>
    </source>
</evidence>
<gene>
    <name evidence="5" type="ORF">CURHAP_LOCUS44874</name>
</gene>
<evidence type="ECO:0000256" key="1">
    <source>
        <dbReference type="ARBA" id="ARBA00004370"/>
    </source>
</evidence>
<keyword evidence="2 4" id="KW-0472">Membrane</keyword>